<evidence type="ECO:0000313" key="2">
    <source>
        <dbReference type="EMBL" id="MPC38047.1"/>
    </source>
</evidence>
<sequence length="131" mass="14884">MKTVGTTNLDYQPKLSSTHHNHRRTHPPPPQFLPTSVYSRFYYKQTHITPLTPSPVPSLLPSTHHSSYIHRPPVLPSLTLPPSARCRNLNTVPTRVTTARLPLPRHTQHHTSTPHNCLKPTSFRGLHNVFT</sequence>
<dbReference type="EMBL" id="VSRR010003961">
    <property type="protein sequence ID" value="MPC38047.1"/>
    <property type="molecule type" value="Genomic_DNA"/>
</dbReference>
<gene>
    <name evidence="2" type="ORF">E2C01_031548</name>
</gene>
<comment type="caution">
    <text evidence="2">The sequence shown here is derived from an EMBL/GenBank/DDBJ whole genome shotgun (WGS) entry which is preliminary data.</text>
</comment>
<dbReference type="AlphaFoldDB" id="A0A5B7EXZ0"/>
<evidence type="ECO:0000256" key="1">
    <source>
        <dbReference type="SAM" id="MobiDB-lite"/>
    </source>
</evidence>
<reference evidence="2 3" key="1">
    <citation type="submission" date="2019-05" db="EMBL/GenBank/DDBJ databases">
        <title>Another draft genome of Portunus trituberculatus and its Hox gene families provides insights of decapod evolution.</title>
        <authorList>
            <person name="Jeong J.-H."/>
            <person name="Song I."/>
            <person name="Kim S."/>
            <person name="Choi T."/>
            <person name="Kim D."/>
            <person name="Ryu S."/>
            <person name="Kim W."/>
        </authorList>
    </citation>
    <scope>NUCLEOTIDE SEQUENCE [LARGE SCALE GENOMIC DNA]</scope>
    <source>
        <tissue evidence="2">Muscle</tissue>
    </source>
</reference>
<protein>
    <submittedName>
        <fullName evidence="2">Uncharacterized protein</fullName>
    </submittedName>
</protein>
<accession>A0A5B7EXZ0</accession>
<evidence type="ECO:0000313" key="3">
    <source>
        <dbReference type="Proteomes" id="UP000324222"/>
    </source>
</evidence>
<feature type="compositionally biased region" description="Polar residues" evidence="1">
    <location>
        <begin position="1"/>
        <end position="16"/>
    </location>
</feature>
<dbReference type="Proteomes" id="UP000324222">
    <property type="component" value="Unassembled WGS sequence"/>
</dbReference>
<feature type="region of interest" description="Disordered" evidence="1">
    <location>
        <begin position="1"/>
        <end position="32"/>
    </location>
</feature>
<name>A0A5B7EXZ0_PORTR</name>
<proteinExistence type="predicted"/>
<keyword evidence="3" id="KW-1185">Reference proteome</keyword>
<feature type="compositionally biased region" description="Basic residues" evidence="1">
    <location>
        <begin position="17"/>
        <end position="26"/>
    </location>
</feature>
<organism evidence="2 3">
    <name type="scientific">Portunus trituberculatus</name>
    <name type="common">Swimming crab</name>
    <name type="synonym">Neptunus trituberculatus</name>
    <dbReference type="NCBI Taxonomy" id="210409"/>
    <lineage>
        <taxon>Eukaryota</taxon>
        <taxon>Metazoa</taxon>
        <taxon>Ecdysozoa</taxon>
        <taxon>Arthropoda</taxon>
        <taxon>Crustacea</taxon>
        <taxon>Multicrustacea</taxon>
        <taxon>Malacostraca</taxon>
        <taxon>Eumalacostraca</taxon>
        <taxon>Eucarida</taxon>
        <taxon>Decapoda</taxon>
        <taxon>Pleocyemata</taxon>
        <taxon>Brachyura</taxon>
        <taxon>Eubrachyura</taxon>
        <taxon>Portunoidea</taxon>
        <taxon>Portunidae</taxon>
        <taxon>Portuninae</taxon>
        <taxon>Portunus</taxon>
    </lineage>
</organism>